<dbReference type="AlphaFoldDB" id="A0A941W514"/>
<dbReference type="Proteomes" id="UP000722750">
    <property type="component" value="Unassembled WGS sequence"/>
</dbReference>
<organism evidence="1 2">
    <name type="scientific">Candidatus Scalindua arabica</name>
    <dbReference type="NCBI Taxonomy" id="1127984"/>
    <lineage>
        <taxon>Bacteria</taxon>
        <taxon>Pseudomonadati</taxon>
        <taxon>Planctomycetota</taxon>
        <taxon>Candidatus Brocadiia</taxon>
        <taxon>Candidatus Brocadiales</taxon>
        <taxon>Candidatus Scalinduaceae</taxon>
        <taxon>Candidatus Scalindua</taxon>
    </lineage>
</organism>
<proteinExistence type="predicted"/>
<evidence type="ECO:0000313" key="2">
    <source>
        <dbReference type="Proteomes" id="UP000722750"/>
    </source>
</evidence>
<accession>A0A941W514</accession>
<protein>
    <submittedName>
        <fullName evidence="1">Uncharacterized protein</fullName>
    </submittedName>
</protein>
<dbReference type="InterPro" id="IPR043707">
    <property type="entry name" value="DUF5647"/>
</dbReference>
<gene>
    <name evidence="1" type="ORF">MAG551_01702</name>
</gene>
<evidence type="ECO:0000313" key="1">
    <source>
        <dbReference type="EMBL" id="MBS1258641.1"/>
    </source>
</evidence>
<sequence>MTKDEIIRKNLDLHAEWMKYVFECPDVLDKMPPGAVLVILPEDDNDLYNENYKVLEENKKKGIPVFLVTMKTPKPHISNIEVIAV</sequence>
<dbReference type="Pfam" id="PF18882">
    <property type="entry name" value="DUF5647"/>
    <property type="match status" value="1"/>
</dbReference>
<comment type="caution">
    <text evidence="1">The sequence shown here is derived from an EMBL/GenBank/DDBJ whole genome shotgun (WGS) entry which is preliminary data.</text>
</comment>
<name>A0A941W514_9BACT</name>
<dbReference type="EMBL" id="JAANXD010000072">
    <property type="protein sequence ID" value="MBS1258641.1"/>
    <property type="molecule type" value="Genomic_DNA"/>
</dbReference>
<reference evidence="1" key="1">
    <citation type="journal article" date="2021" name="ISME J.">
        <title>Fine-scale metabolic discontinuity in a stratified prokaryote microbiome of a Red Sea deep halocline.</title>
        <authorList>
            <person name="Michoud G."/>
            <person name="Ngugi D.K."/>
            <person name="Barozzi A."/>
            <person name="Merlino G."/>
            <person name="Calleja M.L."/>
            <person name="Delgado-Huertas A."/>
            <person name="Moran X.A.G."/>
            <person name="Daffonchio D."/>
        </authorList>
    </citation>
    <scope>NUCLEOTIDE SEQUENCE</scope>
    <source>
        <strain evidence="1">SuakinDeep_MAG55_1</strain>
    </source>
</reference>